<dbReference type="PANTHER" id="PTHR10293:SF73">
    <property type="entry name" value="GLUTAREDOXIN-3"/>
    <property type="match status" value="1"/>
</dbReference>
<dbReference type="GO" id="GO:0006879">
    <property type="term" value="P:intracellular iron ion homeostasis"/>
    <property type="evidence" value="ECO:0007669"/>
    <property type="project" value="TreeGrafter"/>
</dbReference>
<dbReference type="InterPro" id="IPR004480">
    <property type="entry name" value="Monothiol_GRX-rel"/>
</dbReference>
<dbReference type="PROSITE" id="PS51352">
    <property type="entry name" value="THIOREDOXIN_2"/>
    <property type="match status" value="1"/>
</dbReference>
<gene>
    <name evidence="7" type="ORF">WJX74_002259</name>
</gene>
<evidence type="ECO:0000259" key="6">
    <source>
        <dbReference type="PROSITE" id="PS51352"/>
    </source>
</evidence>
<dbReference type="InterPro" id="IPR033658">
    <property type="entry name" value="GRX_PICOT-like"/>
</dbReference>
<keyword evidence="3" id="KW-0408">Iron</keyword>
<evidence type="ECO:0000256" key="2">
    <source>
        <dbReference type="ARBA" id="ARBA00022723"/>
    </source>
</evidence>
<evidence type="ECO:0000256" key="1">
    <source>
        <dbReference type="ARBA" id="ARBA00008983"/>
    </source>
</evidence>
<dbReference type="GO" id="GO:0051536">
    <property type="term" value="F:iron-sulfur cluster binding"/>
    <property type="evidence" value="ECO:0007669"/>
    <property type="project" value="UniProtKB-KW"/>
</dbReference>
<dbReference type="CDD" id="cd02984">
    <property type="entry name" value="TRX_PICOT"/>
    <property type="match status" value="1"/>
</dbReference>
<feature type="domain" description="Thioredoxin" evidence="6">
    <location>
        <begin position="1"/>
        <end position="107"/>
    </location>
</feature>
<dbReference type="FunFam" id="3.40.30.10:FF:000012">
    <property type="entry name" value="Monothiol glutaredoxin"/>
    <property type="match status" value="2"/>
</dbReference>
<keyword evidence="2" id="KW-0479">Metal-binding</keyword>
<comment type="caution">
    <text evidence="7">The sequence shown here is derived from an EMBL/GenBank/DDBJ whole genome shotgun (WGS) entry which is preliminary data.</text>
</comment>
<dbReference type="AlphaFoldDB" id="A0AAW1RKH2"/>
<proteinExistence type="inferred from homology"/>
<evidence type="ECO:0000256" key="3">
    <source>
        <dbReference type="ARBA" id="ARBA00023004"/>
    </source>
</evidence>
<keyword evidence="8" id="KW-1185">Reference proteome</keyword>
<reference evidence="7 8" key="1">
    <citation type="journal article" date="2024" name="Nat. Commun.">
        <title>Phylogenomics reveals the evolutionary origins of lichenization in chlorophyte algae.</title>
        <authorList>
            <person name="Puginier C."/>
            <person name="Libourel C."/>
            <person name="Otte J."/>
            <person name="Skaloud P."/>
            <person name="Haon M."/>
            <person name="Grisel S."/>
            <person name="Petersen M."/>
            <person name="Berrin J.G."/>
            <person name="Delaux P.M."/>
            <person name="Dal Grande F."/>
            <person name="Keller J."/>
        </authorList>
    </citation>
    <scope>NUCLEOTIDE SEQUENCE [LARGE SCALE GENOMIC DNA]</scope>
    <source>
        <strain evidence="7 8">SAG 2145</strain>
    </source>
</reference>
<feature type="compositionally biased region" description="Low complexity" evidence="5">
    <location>
        <begin position="132"/>
        <end position="152"/>
    </location>
</feature>
<dbReference type="GO" id="GO:0046872">
    <property type="term" value="F:metal ion binding"/>
    <property type="evidence" value="ECO:0007669"/>
    <property type="project" value="UniProtKB-KW"/>
</dbReference>
<organism evidence="7 8">
    <name type="scientific">Apatococcus lobatus</name>
    <dbReference type="NCBI Taxonomy" id="904363"/>
    <lineage>
        <taxon>Eukaryota</taxon>
        <taxon>Viridiplantae</taxon>
        <taxon>Chlorophyta</taxon>
        <taxon>core chlorophytes</taxon>
        <taxon>Trebouxiophyceae</taxon>
        <taxon>Chlorellales</taxon>
        <taxon>Chlorellaceae</taxon>
        <taxon>Apatococcus</taxon>
    </lineage>
</organism>
<name>A0AAW1RKH2_9CHLO</name>
<evidence type="ECO:0000313" key="7">
    <source>
        <dbReference type="EMBL" id="KAK9833666.1"/>
    </source>
</evidence>
<dbReference type="PROSITE" id="PS51354">
    <property type="entry name" value="GLUTAREDOXIN_2"/>
    <property type="match status" value="2"/>
</dbReference>
<dbReference type="CDD" id="cd03028">
    <property type="entry name" value="GRX_PICOT_like"/>
    <property type="match status" value="2"/>
</dbReference>
<dbReference type="Proteomes" id="UP001438707">
    <property type="component" value="Unassembled WGS sequence"/>
</dbReference>
<dbReference type="NCBIfam" id="TIGR00365">
    <property type="entry name" value="Grx4 family monothiol glutaredoxin"/>
    <property type="match status" value="2"/>
</dbReference>
<dbReference type="Pfam" id="PF00462">
    <property type="entry name" value="Glutaredoxin"/>
    <property type="match status" value="2"/>
</dbReference>
<dbReference type="PANTHER" id="PTHR10293">
    <property type="entry name" value="GLUTAREDOXIN FAMILY MEMBER"/>
    <property type="match status" value="1"/>
</dbReference>
<dbReference type="InterPro" id="IPR013766">
    <property type="entry name" value="Thioredoxin_domain"/>
</dbReference>
<evidence type="ECO:0000256" key="4">
    <source>
        <dbReference type="ARBA" id="ARBA00023014"/>
    </source>
</evidence>
<dbReference type="EMBL" id="JALJOS010000010">
    <property type="protein sequence ID" value="KAK9833666.1"/>
    <property type="molecule type" value="Genomic_DNA"/>
</dbReference>
<protein>
    <recommendedName>
        <fullName evidence="6">Thioredoxin domain-containing protein</fullName>
    </recommendedName>
</protein>
<sequence>MAGNLLNITDSASFSKSLQAHPTGVVHFWAPWSEPCKHMDTVFGQLAKDNPQAAFLRVEAEEVPDVSETCQVAFVPHFTFFKAGKLVDKLEGADAAQLAEKVDQHIKLGAPMASQPPAAARSAAASDTSLLAAATSRPDPTSTSASQPASSAGKGSALQQRLEQLTHAAPVILFMKGDRNQPRCGFSSRVVAAIQEADVPFQTFDILSDEAVRQGLKEFSDWPTYPQLYVDGELLGGSDIIEEMQASGELASTLQEVIRRGTPSTAGTVAPAAAANGHAAAAETQPLQQRLQQLVSRQPVMLFMKGTPQAPRCGFSAKVVKSLQEIHQPFGTFDILSDEAVRQGLKEFSHWPTYPQMYVGGELLGGCDIILEMAQSGELQSSITEMLPSS</sequence>
<dbReference type="GO" id="GO:0005634">
    <property type="term" value="C:nucleus"/>
    <property type="evidence" value="ECO:0007669"/>
    <property type="project" value="TreeGrafter"/>
</dbReference>
<dbReference type="InterPro" id="IPR036249">
    <property type="entry name" value="Thioredoxin-like_sf"/>
</dbReference>
<accession>A0AAW1RKH2</accession>
<dbReference type="Pfam" id="PF00085">
    <property type="entry name" value="Thioredoxin"/>
    <property type="match status" value="1"/>
</dbReference>
<evidence type="ECO:0000256" key="5">
    <source>
        <dbReference type="SAM" id="MobiDB-lite"/>
    </source>
</evidence>
<dbReference type="SUPFAM" id="SSF52833">
    <property type="entry name" value="Thioredoxin-like"/>
    <property type="match status" value="3"/>
</dbReference>
<dbReference type="Gene3D" id="3.40.30.10">
    <property type="entry name" value="Glutaredoxin"/>
    <property type="match status" value="3"/>
</dbReference>
<feature type="region of interest" description="Disordered" evidence="5">
    <location>
        <begin position="132"/>
        <end position="159"/>
    </location>
</feature>
<keyword evidence="4" id="KW-0411">Iron-sulfur</keyword>
<dbReference type="InterPro" id="IPR002109">
    <property type="entry name" value="Glutaredoxin"/>
</dbReference>
<dbReference type="FunFam" id="3.40.30.10:FF:000092">
    <property type="entry name" value="Monothiol glutaredoxin"/>
    <property type="match status" value="1"/>
</dbReference>
<dbReference type="GO" id="GO:0005829">
    <property type="term" value="C:cytosol"/>
    <property type="evidence" value="ECO:0007669"/>
    <property type="project" value="TreeGrafter"/>
</dbReference>
<evidence type="ECO:0000313" key="8">
    <source>
        <dbReference type="Proteomes" id="UP001438707"/>
    </source>
</evidence>
<comment type="similarity">
    <text evidence="1">Belongs to the glutaredoxin family. CGFS subfamily.</text>
</comment>